<feature type="region of interest" description="Disordered" evidence="1">
    <location>
        <begin position="246"/>
        <end position="279"/>
    </location>
</feature>
<evidence type="ECO:0000256" key="1">
    <source>
        <dbReference type="SAM" id="MobiDB-lite"/>
    </source>
</evidence>
<keyword evidence="3" id="KW-1185">Reference proteome</keyword>
<dbReference type="OrthoDB" id="696017at2759"/>
<protein>
    <submittedName>
        <fullName evidence="2">Uncharacterized protein</fullName>
    </submittedName>
</protein>
<dbReference type="EMBL" id="NMUH01000446">
    <property type="protein sequence ID" value="MQL79287.1"/>
    <property type="molecule type" value="Genomic_DNA"/>
</dbReference>
<gene>
    <name evidence="2" type="ORF">Taro_011727</name>
</gene>
<name>A0A843UAX8_COLES</name>
<comment type="caution">
    <text evidence="2">The sequence shown here is derived from an EMBL/GenBank/DDBJ whole genome shotgun (WGS) entry which is preliminary data.</text>
</comment>
<sequence length="510" mass="57943">MMAERAQMRGMQQTIQELTRAIVQATQGGGNCGAGDLHRNFRSLNPPRFSGSMDPDEDEHWLQEMERIFRIMQCAAGDKLLLAMFQLEKDARAWWESVEATRENGPFTWNEPCERDGPIGRIHKGRRDSALCRDLILTGLSSRSAARPDYACRDLNKHSSRSQLTPIRSIPFSCNCLAFRYSASGRDKFSHPLPRNLVGRFVISAMKAMKMVNKGCDAFLASVVLVPKVDQSPTVVSLTRGVVKQQPIQERRSPAEPSPRLSIHSQLQRSPVGPGARALKPKRHPHVFFLVSRSFSLLMSIGGWREDLHRSLSILVEILGLMESNKGLMPEGHSVSRPPFFDGTDYSYWKNRMQVFLRAQNFELWKIVNKGAYTLPEDEDTWTKDQIAKGTLNWSALNMVQCAVHPNEYSRVSICSSAKEMWDKLELIYEECPELKKKLKKEKFTLKKAKAMLATWSDEDEDEDAQATSRDEEIQCLMARSDDSNEPYVQQLFQPLTVIIHVGLKGRQLS</sequence>
<evidence type="ECO:0000313" key="3">
    <source>
        <dbReference type="Proteomes" id="UP000652761"/>
    </source>
</evidence>
<organism evidence="2 3">
    <name type="scientific">Colocasia esculenta</name>
    <name type="common">Wild taro</name>
    <name type="synonym">Arum esculentum</name>
    <dbReference type="NCBI Taxonomy" id="4460"/>
    <lineage>
        <taxon>Eukaryota</taxon>
        <taxon>Viridiplantae</taxon>
        <taxon>Streptophyta</taxon>
        <taxon>Embryophyta</taxon>
        <taxon>Tracheophyta</taxon>
        <taxon>Spermatophyta</taxon>
        <taxon>Magnoliopsida</taxon>
        <taxon>Liliopsida</taxon>
        <taxon>Araceae</taxon>
        <taxon>Aroideae</taxon>
        <taxon>Colocasieae</taxon>
        <taxon>Colocasia</taxon>
    </lineage>
</organism>
<dbReference type="Pfam" id="PF14223">
    <property type="entry name" value="Retrotran_gag_2"/>
    <property type="match status" value="1"/>
</dbReference>
<dbReference type="AlphaFoldDB" id="A0A843UAX8"/>
<reference evidence="2" key="1">
    <citation type="submission" date="2017-07" db="EMBL/GenBank/DDBJ databases">
        <title>Taro Niue Genome Assembly and Annotation.</title>
        <authorList>
            <person name="Atibalentja N."/>
            <person name="Keating K."/>
            <person name="Fields C.J."/>
        </authorList>
    </citation>
    <scope>NUCLEOTIDE SEQUENCE</scope>
    <source>
        <strain evidence="2">Niue_2</strain>
        <tissue evidence="2">Leaf</tissue>
    </source>
</reference>
<dbReference type="Proteomes" id="UP000652761">
    <property type="component" value="Unassembled WGS sequence"/>
</dbReference>
<evidence type="ECO:0000313" key="2">
    <source>
        <dbReference type="EMBL" id="MQL79287.1"/>
    </source>
</evidence>
<proteinExistence type="predicted"/>
<accession>A0A843UAX8</accession>